<evidence type="ECO:0000313" key="1">
    <source>
        <dbReference type="EMBL" id="QEH38368.1"/>
    </source>
</evidence>
<dbReference type="AlphaFoldDB" id="A0A5B9WCG7"/>
<dbReference type="Pfam" id="PF13267">
    <property type="entry name" value="DUF4058"/>
    <property type="match status" value="1"/>
</dbReference>
<dbReference type="EMBL" id="CP042997">
    <property type="protein sequence ID" value="QEH38368.1"/>
    <property type="molecule type" value="Genomic_DNA"/>
</dbReference>
<proteinExistence type="predicted"/>
<sequence length="244" mass="27343">MPLRDHFRPPLDEERSWDELHGAWPTVIVMDLNRRLPQRYIAAPSVHIGGGYEVDVASQEKIAGANVGRIDSEGGGLATAIWAPPRATREVDAELPDPDEYEVRVYDMRHGRRLVAAVEIISPSNKDRPESRRQFVAKCAALLREQVSVTFVDVVTTRQFNLYAELLDWTGHADPSQASEASAIYAATCRRTRVGRVSRLEAWAHPLSLGKPLPTLPLWLADDLAVPLDLEATYEQTCRILRFP</sequence>
<accession>A0A5B9WCG7</accession>
<evidence type="ECO:0000313" key="2">
    <source>
        <dbReference type="Proteomes" id="UP000324233"/>
    </source>
</evidence>
<name>A0A5B9WCG7_9BACT</name>
<keyword evidence="2" id="KW-1185">Reference proteome</keyword>
<dbReference type="Proteomes" id="UP000324233">
    <property type="component" value="Chromosome"/>
</dbReference>
<dbReference type="KEGG" id="agv:OJF2_69690"/>
<evidence type="ECO:0008006" key="3">
    <source>
        <dbReference type="Google" id="ProtNLM"/>
    </source>
</evidence>
<organism evidence="1 2">
    <name type="scientific">Aquisphaera giovannonii</name>
    <dbReference type="NCBI Taxonomy" id="406548"/>
    <lineage>
        <taxon>Bacteria</taxon>
        <taxon>Pseudomonadati</taxon>
        <taxon>Planctomycetota</taxon>
        <taxon>Planctomycetia</taxon>
        <taxon>Isosphaerales</taxon>
        <taxon>Isosphaeraceae</taxon>
        <taxon>Aquisphaera</taxon>
    </lineage>
</organism>
<protein>
    <recommendedName>
        <fullName evidence="3">DUF4058 domain-containing protein</fullName>
    </recommendedName>
</protein>
<reference evidence="1 2" key="1">
    <citation type="submission" date="2019-08" db="EMBL/GenBank/DDBJ databases">
        <title>Deep-cultivation of Planctomycetes and their phenomic and genomic characterization uncovers novel biology.</title>
        <authorList>
            <person name="Wiegand S."/>
            <person name="Jogler M."/>
            <person name="Boedeker C."/>
            <person name="Pinto D."/>
            <person name="Vollmers J."/>
            <person name="Rivas-Marin E."/>
            <person name="Kohn T."/>
            <person name="Peeters S.H."/>
            <person name="Heuer A."/>
            <person name="Rast P."/>
            <person name="Oberbeckmann S."/>
            <person name="Bunk B."/>
            <person name="Jeske O."/>
            <person name="Meyerdierks A."/>
            <person name="Storesund J.E."/>
            <person name="Kallscheuer N."/>
            <person name="Luecker S."/>
            <person name="Lage O.M."/>
            <person name="Pohl T."/>
            <person name="Merkel B.J."/>
            <person name="Hornburger P."/>
            <person name="Mueller R.-W."/>
            <person name="Bruemmer F."/>
            <person name="Labrenz M."/>
            <person name="Spormann A.M."/>
            <person name="Op den Camp H."/>
            <person name="Overmann J."/>
            <person name="Amann R."/>
            <person name="Jetten M.S.M."/>
            <person name="Mascher T."/>
            <person name="Medema M.H."/>
            <person name="Devos D.P."/>
            <person name="Kaster A.-K."/>
            <person name="Ovreas L."/>
            <person name="Rohde M."/>
            <person name="Galperin M.Y."/>
            <person name="Jogler C."/>
        </authorList>
    </citation>
    <scope>NUCLEOTIDE SEQUENCE [LARGE SCALE GENOMIC DNA]</scope>
    <source>
        <strain evidence="1 2">OJF2</strain>
    </source>
</reference>
<dbReference type="OrthoDB" id="275719at2"/>
<gene>
    <name evidence="1" type="ORF">OJF2_69690</name>
</gene>
<dbReference type="InterPro" id="IPR025132">
    <property type="entry name" value="DUF4058"/>
</dbReference>
<dbReference type="RefSeq" id="WP_148597815.1">
    <property type="nucleotide sequence ID" value="NZ_CP042997.1"/>
</dbReference>